<dbReference type="Proteomes" id="UP000237271">
    <property type="component" value="Unassembled WGS sequence"/>
</dbReference>
<dbReference type="OrthoDB" id="6768764at2759"/>
<evidence type="ECO:0000313" key="1">
    <source>
        <dbReference type="EMBL" id="POM71848.1"/>
    </source>
</evidence>
<sequence length="106" mass="11901">MDVTTAFSIGRLSESIYIGQPTGFRSGSGKLVCKLMSLYDLTQVPRIWYENYLLNMEIIGDLEREILSMSQHKDINRLLDRLGPTPQARSVVLEKGSNLTPEQIAA</sequence>
<protein>
    <submittedName>
        <fullName evidence="1">Transposable element</fullName>
    </submittedName>
</protein>
<organism evidence="1 2">
    <name type="scientific">Phytophthora palmivora</name>
    <dbReference type="NCBI Taxonomy" id="4796"/>
    <lineage>
        <taxon>Eukaryota</taxon>
        <taxon>Sar</taxon>
        <taxon>Stramenopiles</taxon>
        <taxon>Oomycota</taxon>
        <taxon>Peronosporomycetes</taxon>
        <taxon>Peronosporales</taxon>
        <taxon>Peronosporaceae</taxon>
        <taxon>Phytophthora</taxon>
    </lineage>
</organism>
<name>A0A2P4Y221_9STRA</name>
<accession>A0A2P4Y221</accession>
<gene>
    <name evidence="1" type="ORF">PHPALM_11525</name>
</gene>
<reference evidence="1 2" key="1">
    <citation type="journal article" date="2017" name="Genome Biol. Evol.">
        <title>Phytophthora megakarya and P. palmivora, closely related causal agents of cacao black pod rot, underwent increases in genome sizes and gene numbers by different mechanisms.</title>
        <authorList>
            <person name="Ali S.S."/>
            <person name="Shao J."/>
            <person name="Lary D.J."/>
            <person name="Kronmiller B."/>
            <person name="Shen D."/>
            <person name="Strem M.D."/>
            <person name="Amoako-Attah I."/>
            <person name="Akrofi A.Y."/>
            <person name="Begoude B.A."/>
            <person name="Ten Hoopen G.M."/>
            <person name="Coulibaly K."/>
            <person name="Kebe B.I."/>
            <person name="Melnick R.L."/>
            <person name="Guiltinan M.J."/>
            <person name="Tyler B.M."/>
            <person name="Meinhardt L.W."/>
            <person name="Bailey B.A."/>
        </authorList>
    </citation>
    <scope>NUCLEOTIDE SEQUENCE [LARGE SCALE GENOMIC DNA]</scope>
    <source>
        <strain evidence="2">sbr112.9</strain>
    </source>
</reference>
<proteinExistence type="predicted"/>
<comment type="caution">
    <text evidence="1">The sequence shown here is derived from an EMBL/GenBank/DDBJ whole genome shotgun (WGS) entry which is preliminary data.</text>
</comment>
<evidence type="ECO:0000313" key="2">
    <source>
        <dbReference type="Proteomes" id="UP000237271"/>
    </source>
</evidence>
<dbReference type="EMBL" id="NCKW01006399">
    <property type="protein sequence ID" value="POM71848.1"/>
    <property type="molecule type" value="Genomic_DNA"/>
</dbReference>
<keyword evidence="2" id="KW-1185">Reference proteome</keyword>
<dbReference type="AlphaFoldDB" id="A0A2P4Y221"/>